<evidence type="ECO:0000256" key="2">
    <source>
        <dbReference type="ARBA" id="ARBA00022692"/>
    </source>
</evidence>
<dbReference type="PANTHER" id="PTHR32322:SF2">
    <property type="entry name" value="EAMA DOMAIN-CONTAINING PROTEIN"/>
    <property type="match status" value="1"/>
</dbReference>
<sequence length="308" mass="32865">MQDKPAPTAHATLNAYIFLAIVMLFWAGNAIVGRAVRDDIPPFTLALVRWAGATAILMPFAWRRLRADAPVLRANWRIVLVLGLLGVAAFNAFLYSGLRHTTATNSMLIQAAIPAMVVLFARLIFSERAALLQVLGVIVSTVGVGWVVSRGDLATLLHLQLGTGDLLILCAVLAWSLYTVLLRLRPDVDPLSFLAATFVIATLTMLPLAAQEWLNGASVTWRPSTIGAFAYVAVLPSLIAYSLYNRAVGTLGAGRAGQMIALMPLFGALLAALLLGEALHAFHFWGMAFIVTGILLSAIAGRGLPAKG</sequence>
<evidence type="ECO:0000256" key="3">
    <source>
        <dbReference type="ARBA" id="ARBA00022989"/>
    </source>
</evidence>
<dbReference type="InterPro" id="IPR037185">
    <property type="entry name" value="EmrE-like"/>
</dbReference>
<keyword evidence="3 5" id="KW-1133">Transmembrane helix</keyword>
<evidence type="ECO:0000256" key="1">
    <source>
        <dbReference type="ARBA" id="ARBA00004141"/>
    </source>
</evidence>
<dbReference type="Pfam" id="PF00892">
    <property type="entry name" value="EamA"/>
    <property type="match status" value="2"/>
</dbReference>
<reference evidence="7" key="1">
    <citation type="submission" date="2015-10" db="EMBL/GenBank/DDBJ databases">
        <authorList>
            <person name="Gilbert D.G."/>
        </authorList>
    </citation>
    <scope>NUCLEOTIDE SEQUENCE</scope>
</reference>
<feature type="transmembrane region" description="Helical" evidence="5">
    <location>
        <begin position="282"/>
        <end position="304"/>
    </location>
</feature>
<dbReference type="PANTHER" id="PTHR32322">
    <property type="entry name" value="INNER MEMBRANE TRANSPORTER"/>
    <property type="match status" value="1"/>
</dbReference>
<evidence type="ECO:0000256" key="5">
    <source>
        <dbReference type="SAM" id="Phobius"/>
    </source>
</evidence>
<feature type="transmembrane region" description="Helical" evidence="5">
    <location>
        <begin position="130"/>
        <end position="149"/>
    </location>
</feature>
<feature type="transmembrane region" description="Helical" evidence="5">
    <location>
        <begin position="161"/>
        <end position="181"/>
    </location>
</feature>
<protein>
    <submittedName>
        <fullName evidence="7">Permease of the drug/metabolite transporter (DMT) superfamily</fullName>
    </submittedName>
</protein>
<evidence type="ECO:0000313" key="7">
    <source>
        <dbReference type="EMBL" id="CUS46438.1"/>
    </source>
</evidence>
<comment type="subcellular location">
    <subcellularLocation>
        <location evidence="1">Membrane</location>
        <topology evidence="1">Multi-pass membrane protein</topology>
    </subcellularLocation>
</comment>
<dbReference type="InterPro" id="IPR050638">
    <property type="entry name" value="AA-Vitamin_Transporters"/>
</dbReference>
<dbReference type="SUPFAM" id="SSF103481">
    <property type="entry name" value="Multidrug resistance efflux transporter EmrE"/>
    <property type="match status" value="2"/>
</dbReference>
<accession>A0A160TP06</accession>
<organism evidence="7">
    <name type="scientific">hydrothermal vent metagenome</name>
    <dbReference type="NCBI Taxonomy" id="652676"/>
    <lineage>
        <taxon>unclassified sequences</taxon>
        <taxon>metagenomes</taxon>
        <taxon>ecological metagenomes</taxon>
    </lineage>
</organism>
<name>A0A160TP06_9ZZZZ</name>
<dbReference type="AlphaFoldDB" id="A0A160TP06"/>
<dbReference type="EMBL" id="CZQE01000365">
    <property type="protein sequence ID" value="CUS46438.1"/>
    <property type="molecule type" value="Genomic_DNA"/>
</dbReference>
<evidence type="ECO:0000259" key="6">
    <source>
        <dbReference type="Pfam" id="PF00892"/>
    </source>
</evidence>
<feature type="transmembrane region" description="Helical" evidence="5">
    <location>
        <begin position="256"/>
        <end position="276"/>
    </location>
</feature>
<feature type="transmembrane region" description="Helical" evidence="5">
    <location>
        <begin position="12"/>
        <end position="31"/>
    </location>
</feature>
<feature type="transmembrane region" description="Helical" evidence="5">
    <location>
        <begin position="107"/>
        <end position="125"/>
    </location>
</feature>
<feature type="domain" description="EamA" evidence="6">
    <location>
        <begin position="163"/>
        <end position="297"/>
    </location>
</feature>
<dbReference type="InterPro" id="IPR000620">
    <property type="entry name" value="EamA_dom"/>
</dbReference>
<dbReference type="GO" id="GO:0016020">
    <property type="term" value="C:membrane"/>
    <property type="evidence" value="ECO:0007669"/>
    <property type="project" value="UniProtKB-SubCell"/>
</dbReference>
<feature type="transmembrane region" description="Helical" evidence="5">
    <location>
        <begin position="193"/>
        <end position="214"/>
    </location>
</feature>
<proteinExistence type="predicted"/>
<keyword evidence="2 5" id="KW-0812">Transmembrane</keyword>
<feature type="domain" description="EamA" evidence="6">
    <location>
        <begin position="15"/>
        <end position="148"/>
    </location>
</feature>
<gene>
    <name evidence="7" type="ORF">MGWOODY_Smn1640</name>
</gene>
<keyword evidence="4 5" id="KW-0472">Membrane</keyword>
<evidence type="ECO:0000256" key="4">
    <source>
        <dbReference type="ARBA" id="ARBA00023136"/>
    </source>
</evidence>
<feature type="transmembrane region" description="Helical" evidence="5">
    <location>
        <begin position="226"/>
        <end position="244"/>
    </location>
</feature>
<feature type="transmembrane region" description="Helical" evidence="5">
    <location>
        <begin position="74"/>
        <end position="95"/>
    </location>
</feature>
<feature type="transmembrane region" description="Helical" evidence="5">
    <location>
        <begin position="43"/>
        <end position="62"/>
    </location>
</feature>